<dbReference type="SUPFAM" id="SSF56281">
    <property type="entry name" value="Metallo-hydrolase/oxidoreductase"/>
    <property type="match status" value="1"/>
</dbReference>
<dbReference type="EMBL" id="KV423940">
    <property type="protein sequence ID" value="KZT59416.1"/>
    <property type="molecule type" value="Genomic_DNA"/>
</dbReference>
<reference evidence="1 2" key="1">
    <citation type="journal article" date="2016" name="Mol. Biol. Evol.">
        <title>Comparative Genomics of Early-Diverging Mushroom-Forming Fungi Provides Insights into the Origins of Lignocellulose Decay Capabilities.</title>
        <authorList>
            <person name="Nagy L.G."/>
            <person name="Riley R."/>
            <person name="Tritt A."/>
            <person name="Adam C."/>
            <person name="Daum C."/>
            <person name="Floudas D."/>
            <person name="Sun H."/>
            <person name="Yadav J.S."/>
            <person name="Pangilinan J."/>
            <person name="Larsson K.H."/>
            <person name="Matsuura K."/>
            <person name="Barry K."/>
            <person name="Labutti K."/>
            <person name="Kuo R."/>
            <person name="Ohm R.A."/>
            <person name="Bhattacharya S.S."/>
            <person name="Shirouzu T."/>
            <person name="Yoshinaga Y."/>
            <person name="Martin F.M."/>
            <person name="Grigoriev I.V."/>
            <person name="Hibbett D.S."/>
        </authorList>
    </citation>
    <scope>NUCLEOTIDE SEQUENCE [LARGE SCALE GENOMIC DNA]</scope>
    <source>
        <strain evidence="1 2">HHB12733</strain>
    </source>
</reference>
<sequence length="363" mass="39173">MADPKKDPSWSIHSAQDFVNKAASTAVHTASSVASSAASSVTVVATDAVSAASSILPTSVPEATQSLLPDPEGLDLTICRVCGTQYSTPAPRITCPICEDPRQYVPPAGLSWTTLRELRASGSYKNEITPIAHNSHAHAIVTSPRLGIGQRAILIKTAKGNVLWDCVAYLDAATIAAVKALGGISAIVISHPHFYTTAGVWADVFECTVYTSLLDSHWLQRRTPRHFLFTDGQEIPLVRQGVIDVAVCGGHFPGSVVLCHAHRLYTADTIQVVPSGLNPPAPKGHVAARETVSFAFMWSYPNMIPLDWKAVRSIWKAVEHLEWKDVHGGFTGLDVYGEGKKRVYDSARIVIKRLGGDDDVLYD</sequence>
<dbReference type="InterPro" id="IPR036866">
    <property type="entry name" value="RibonucZ/Hydroxyglut_hydro"/>
</dbReference>
<organism evidence="1 2">
    <name type="scientific">Calocera cornea HHB12733</name>
    <dbReference type="NCBI Taxonomy" id="1353952"/>
    <lineage>
        <taxon>Eukaryota</taxon>
        <taxon>Fungi</taxon>
        <taxon>Dikarya</taxon>
        <taxon>Basidiomycota</taxon>
        <taxon>Agaricomycotina</taxon>
        <taxon>Dacrymycetes</taxon>
        <taxon>Dacrymycetales</taxon>
        <taxon>Dacrymycetaceae</taxon>
        <taxon>Calocera</taxon>
    </lineage>
</organism>
<dbReference type="PANTHER" id="PTHR36839:SF1">
    <property type="entry name" value="METALLO-BETA-LACTAMASE FAMILY PROTEIN (AFU_ORTHOLOGUE AFUA_5G12770)"/>
    <property type="match status" value="1"/>
</dbReference>
<dbReference type="AlphaFoldDB" id="A0A165HKP2"/>
<gene>
    <name evidence="1" type="ORF">CALCODRAFT_450025</name>
</gene>
<accession>A0A165HKP2</accession>
<evidence type="ECO:0000313" key="2">
    <source>
        <dbReference type="Proteomes" id="UP000076842"/>
    </source>
</evidence>
<keyword evidence="2" id="KW-1185">Reference proteome</keyword>
<proteinExistence type="predicted"/>
<dbReference type="Proteomes" id="UP000076842">
    <property type="component" value="Unassembled WGS sequence"/>
</dbReference>
<evidence type="ECO:0000313" key="1">
    <source>
        <dbReference type="EMBL" id="KZT59416.1"/>
    </source>
</evidence>
<dbReference type="PANTHER" id="PTHR36839">
    <property type="entry name" value="METALLO-BETA-LACTAMASE FAMILY PROTEIN (AFU_ORTHOLOGUE AFUA_5G12770)"/>
    <property type="match status" value="1"/>
</dbReference>
<dbReference type="STRING" id="1353952.A0A165HKP2"/>
<dbReference type="OrthoDB" id="17458at2759"/>
<dbReference type="Gene3D" id="3.60.15.10">
    <property type="entry name" value="Ribonuclease Z/Hydroxyacylglutathione hydrolase-like"/>
    <property type="match status" value="1"/>
</dbReference>
<dbReference type="InParanoid" id="A0A165HKP2"/>
<evidence type="ECO:0008006" key="3">
    <source>
        <dbReference type="Google" id="ProtNLM"/>
    </source>
</evidence>
<name>A0A165HKP2_9BASI</name>
<protein>
    <recommendedName>
        <fullName evidence="3">Metallo-beta-lactamase domain-containing protein</fullName>
    </recommendedName>
</protein>